<protein>
    <submittedName>
        <fullName evidence="1">Uncharacterized protein</fullName>
    </submittedName>
</protein>
<gene>
    <name evidence="1" type="ORF">JOF29_004220</name>
</gene>
<reference evidence="1 2" key="1">
    <citation type="submission" date="2021-03" db="EMBL/GenBank/DDBJ databases">
        <title>Sequencing the genomes of 1000 actinobacteria strains.</title>
        <authorList>
            <person name="Klenk H.-P."/>
        </authorList>
    </citation>
    <scope>NUCLEOTIDE SEQUENCE [LARGE SCALE GENOMIC DNA]</scope>
    <source>
        <strain evidence="1 2">DSM 18824</strain>
    </source>
</reference>
<name>A0ABS4UNB0_9ACTN</name>
<proteinExistence type="predicted"/>
<organism evidence="1 2">
    <name type="scientific">Kribbella aluminosa</name>
    <dbReference type="NCBI Taxonomy" id="416017"/>
    <lineage>
        <taxon>Bacteria</taxon>
        <taxon>Bacillati</taxon>
        <taxon>Actinomycetota</taxon>
        <taxon>Actinomycetes</taxon>
        <taxon>Propionibacteriales</taxon>
        <taxon>Kribbellaceae</taxon>
        <taxon>Kribbella</taxon>
    </lineage>
</organism>
<keyword evidence="2" id="KW-1185">Reference proteome</keyword>
<comment type="caution">
    <text evidence="1">The sequence shown here is derived from an EMBL/GenBank/DDBJ whole genome shotgun (WGS) entry which is preliminary data.</text>
</comment>
<dbReference type="Proteomes" id="UP000755585">
    <property type="component" value="Unassembled WGS sequence"/>
</dbReference>
<evidence type="ECO:0000313" key="1">
    <source>
        <dbReference type="EMBL" id="MBP2353137.1"/>
    </source>
</evidence>
<sequence length="34" mass="3116">MAGDDGDGGLDSGDGVEAVAGVLGDVLQVVAVGT</sequence>
<accession>A0ABS4UNB0</accession>
<dbReference type="EMBL" id="JAGINT010000001">
    <property type="protein sequence ID" value="MBP2353137.1"/>
    <property type="molecule type" value="Genomic_DNA"/>
</dbReference>
<evidence type="ECO:0000313" key="2">
    <source>
        <dbReference type="Proteomes" id="UP000755585"/>
    </source>
</evidence>